<dbReference type="EMBL" id="GBXM01058518">
    <property type="protein sequence ID" value="JAH50059.1"/>
    <property type="molecule type" value="Transcribed_RNA"/>
</dbReference>
<protein>
    <submittedName>
        <fullName evidence="1">Uncharacterized protein</fullName>
    </submittedName>
</protein>
<organism evidence="1">
    <name type="scientific">Anguilla anguilla</name>
    <name type="common">European freshwater eel</name>
    <name type="synonym">Muraena anguilla</name>
    <dbReference type="NCBI Taxonomy" id="7936"/>
    <lineage>
        <taxon>Eukaryota</taxon>
        <taxon>Metazoa</taxon>
        <taxon>Chordata</taxon>
        <taxon>Craniata</taxon>
        <taxon>Vertebrata</taxon>
        <taxon>Euteleostomi</taxon>
        <taxon>Actinopterygii</taxon>
        <taxon>Neopterygii</taxon>
        <taxon>Teleostei</taxon>
        <taxon>Anguilliformes</taxon>
        <taxon>Anguillidae</taxon>
        <taxon>Anguilla</taxon>
    </lineage>
</organism>
<proteinExistence type="predicted"/>
<sequence length="42" mass="5114">MWHSPALFSLLRKYRRCCAFFTKEEVCWLPREIVCDVQPPRT</sequence>
<evidence type="ECO:0000313" key="1">
    <source>
        <dbReference type="EMBL" id="JAH50059.1"/>
    </source>
</evidence>
<accession>A0A0E9T8P3</accession>
<dbReference type="AlphaFoldDB" id="A0A0E9T8P3"/>
<reference evidence="1" key="2">
    <citation type="journal article" date="2015" name="Fish Shellfish Immunol.">
        <title>Early steps in the European eel (Anguilla anguilla)-Vibrio vulnificus interaction in the gills: Role of the RtxA13 toxin.</title>
        <authorList>
            <person name="Callol A."/>
            <person name="Pajuelo D."/>
            <person name="Ebbesson L."/>
            <person name="Teles M."/>
            <person name="MacKenzie S."/>
            <person name="Amaro C."/>
        </authorList>
    </citation>
    <scope>NUCLEOTIDE SEQUENCE</scope>
</reference>
<reference evidence="1" key="1">
    <citation type="submission" date="2014-11" db="EMBL/GenBank/DDBJ databases">
        <authorList>
            <person name="Amaro Gonzalez C."/>
        </authorList>
    </citation>
    <scope>NUCLEOTIDE SEQUENCE</scope>
</reference>
<name>A0A0E9T8P3_ANGAN</name>